<evidence type="ECO:0000313" key="1">
    <source>
        <dbReference type="EMBL" id="KAI3696914.1"/>
    </source>
</evidence>
<protein>
    <submittedName>
        <fullName evidence="1">Uncharacterized protein</fullName>
    </submittedName>
</protein>
<accession>A0ACB8ZG31</accession>
<dbReference type="EMBL" id="CM042056">
    <property type="protein sequence ID" value="KAI3696914.1"/>
    <property type="molecule type" value="Genomic_DNA"/>
</dbReference>
<evidence type="ECO:0000313" key="2">
    <source>
        <dbReference type="Proteomes" id="UP001055879"/>
    </source>
</evidence>
<proteinExistence type="predicted"/>
<keyword evidence="2" id="KW-1185">Reference proteome</keyword>
<name>A0ACB8ZG31_ARCLA</name>
<gene>
    <name evidence="1" type="ORF">L6452_29527</name>
</gene>
<organism evidence="1 2">
    <name type="scientific">Arctium lappa</name>
    <name type="common">Greater burdock</name>
    <name type="synonym">Lappa major</name>
    <dbReference type="NCBI Taxonomy" id="4217"/>
    <lineage>
        <taxon>Eukaryota</taxon>
        <taxon>Viridiplantae</taxon>
        <taxon>Streptophyta</taxon>
        <taxon>Embryophyta</taxon>
        <taxon>Tracheophyta</taxon>
        <taxon>Spermatophyta</taxon>
        <taxon>Magnoliopsida</taxon>
        <taxon>eudicotyledons</taxon>
        <taxon>Gunneridae</taxon>
        <taxon>Pentapetalae</taxon>
        <taxon>asterids</taxon>
        <taxon>campanulids</taxon>
        <taxon>Asterales</taxon>
        <taxon>Asteraceae</taxon>
        <taxon>Carduoideae</taxon>
        <taxon>Cardueae</taxon>
        <taxon>Arctiinae</taxon>
        <taxon>Arctium</taxon>
    </lineage>
</organism>
<dbReference type="Proteomes" id="UP001055879">
    <property type="component" value="Linkage Group LG10"/>
</dbReference>
<reference evidence="1 2" key="2">
    <citation type="journal article" date="2022" name="Mol. Ecol. Resour.">
        <title>The genomes of chicory, endive, great burdock and yacon provide insights into Asteraceae paleo-polyploidization history and plant inulin production.</title>
        <authorList>
            <person name="Fan W."/>
            <person name="Wang S."/>
            <person name="Wang H."/>
            <person name="Wang A."/>
            <person name="Jiang F."/>
            <person name="Liu H."/>
            <person name="Zhao H."/>
            <person name="Xu D."/>
            <person name="Zhang Y."/>
        </authorList>
    </citation>
    <scope>NUCLEOTIDE SEQUENCE [LARGE SCALE GENOMIC DNA]</scope>
    <source>
        <strain evidence="2">cv. Niubang</strain>
    </source>
</reference>
<comment type="caution">
    <text evidence="1">The sequence shown here is derived from an EMBL/GenBank/DDBJ whole genome shotgun (WGS) entry which is preliminary data.</text>
</comment>
<reference evidence="2" key="1">
    <citation type="journal article" date="2022" name="Mol. Ecol. Resour.">
        <title>The genomes of chicory, endive, great burdock and yacon provide insights into Asteraceae palaeo-polyploidization history and plant inulin production.</title>
        <authorList>
            <person name="Fan W."/>
            <person name="Wang S."/>
            <person name="Wang H."/>
            <person name="Wang A."/>
            <person name="Jiang F."/>
            <person name="Liu H."/>
            <person name="Zhao H."/>
            <person name="Xu D."/>
            <person name="Zhang Y."/>
        </authorList>
    </citation>
    <scope>NUCLEOTIDE SEQUENCE [LARGE SCALE GENOMIC DNA]</scope>
    <source>
        <strain evidence="2">cv. Niubang</strain>
    </source>
</reference>
<sequence>MPRRPSCLPSRQDSKAVRANVVGAVCSGVTRAEELLDTIGRFSTVCLLQHWFTLFHLLNHHHHFCCFFQSKV</sequence>